<dbReference type="KEGG" id="pnd:Pla175_06710"/>
<organism evidence="1 2">
    <name type="scientific">Pirellulimonas nuda</name>
    <dbReference type="NCBI Taxonomy" id="2528009"/>
    <lineage>
        <taxon>Bacteria</taxon>
        <taxon>Pseudomonadati</taxon>
        <taxon>Planctomycetota</taxon>
        <taxon>Planctomycetia</taxon>
        <taxon>Pirellulales</taxon>
        <taxon>Lacipirellulaceae</taxon>
        <taxon>Pirellulimonas</taxon>
    </lineage>
</organism>
<gene>
    <name evidence="1" type="ORF">Pla175_06710</name>
</gene>
<dbReference type="GO" id="GO:0003677">
    <property type="term" value="F:DNA binding"/>
    <property type="evidence" value="ECO:0007669"/>
    <property type="project" value="InterPro"/>
</dbReference>
<dbReference type="RefSeq" id="WP_145281281.1">
    <property type="nucleotide sequence ID" value="NZ_CP036291.1"/>
</dbReference>
<accession>A0A518D755</accession>
<sequence>MKRTTDAMQVLKRVTGIDPNTDAQVQQYRRAMQLGQVAHDARTDAGLTEHQLAGIVGVEPRVILDLEAAEYEGDALSLLDGIAKALNKRVEIRLEPATGDPVAH</sequence>
<dbReference type="EMBL" id="CP036291">
    <property type="protein sequence ID" value="QDU87312.1"/>
    <property type="molecule type" value="Genomic_DNA"/>
</dbReference>
<dbReference type="Proteomes" id="UP000317429">
    <property type="component" value="Chromosome"/>
</dbReference>
<evidence type="ECO:0008006" key="3">
    <source>
        <dbReference type="Google" id="ProtNLM"/>
    </source>
</evidence>
<keyword evidence="2" id="KW-1185">Reference proteome</keyword>
<reference evidence="1 2" key="1">
    <citation type="submission" date="2019-02" db="EMBL/GenBank/DDBJ databases">
        <title>Deep-cultivation of Planctomycetes and their phenomic and genomic characterization uncovers novel biology.</title>
        <authorList>
            <person name="Wiegand S."/>
            <person name="Jogler M."/>
            <person name="Boedeker C."/>
            <person name="Pinto D."/>
            <person name="Vollmers J."/>
            <person name="Rivas-Marin E."/>
            <person name="Kohn T."/>
            <person name="Peeters S.H."/>
            <person name="Heuer A."/>
            <person name="Rast P."/>
            <person name="Oberbeckmann S."/>
            <person name="Bunk B."/>
            <person name="Jeske O."/>
            <person name="Meyerdierks A."/>
            <person name="Storesund J.E."/>
            <person name="Kallscheuer N."/>
            <person name="Luecker S."/>
            <person name="Lage O.M."/>
            <person name="Pohl T."/>
            <person name="Merkel B.J."/>
            <person name="Hornburger P."/>
            <person name="Mueller R.-W."/>
            <person name="Bruemmer F."/>
            <person name="Labrenz M."/>
            <person name="Spormann A.M."/>
            <person name="Op den Camp H."/>
            <person name="Overmann J."/>
            <person name="Amann R."/>
            <person name="Jetten M.S.M."/>
            <person name="Mascher T."/>
            <person name="Medema M.H."/>
            <person name="Devos D.P."/>
            <person name="Kaster A.-K."/>
            <person name="Ovreas L."/>
            <person name="Rohde M."/>
            <person name="Galperin M.Y."/>
            <person name="Jogler C."/>
        </authorList>
    </citation>
    <scope>NUCLEOTIDE SEQUENCE [LARGE SCALE GENOMIC DNA]</scope>
    <source>
        <strain evidence="1 2">Pla175</strain>
    </source>
</reference>
<proteinExistence type="predicted"/>
<evidence type="ECO:0000313" key="1">
    <source>
        <dbReference type="EMBL" id="QDU87312.1"/>
    </source>
</evidence>
<dbReference type="SUPFAM" id="SSF47413">
    <property type="entry name" value="lambda repressor-like DNA-binding domains"/>
    <property type="match status" value="1"/>
</dbReference>
<dbReference type="InterPro" id="IPR010982">
    <property type="entry name" value="Lambda_DNA-bd_dom_sf"/>
</dbReference>
<evidence type="ECO:0000313" key="2">
    <source>
        <dbReference type="Proteomes" id="UP000317429"/>
    </source>
</evidence>
<name>A0A518D755_9BACT</name>
<dbReference type="OrthoDB" id="287543at2"/>
<dbReference type="AlphaFoldDB" id="A0A518D755"/>
<dbReference type="Gene3D" id="1.10.260.40">
    <property type="entry name" value="lambda repressor-like DNA-binding domains"/>
    <property type="match status" value="1"/>
</dbReference>
<protein>
    <recommendedName>
        <fullName evidence="3">HTH cro/C1-type domain-containing protein</fullName>
    </recommendedName>
</protein>